<proteinExistence type="predicted"/>
<evidence type="ECO:0000313" key="3">
    <source>
        <dbReference type="Proteomes" id="UP000055611"/>
    </source>
</evidence>
<reference evidence="2 3" key="1">
    <citation type="journal article" date="2016" name="Front. Microbiol.">
        <title>Genome Sequence of the Piezophilic, Mesophilic Sulfate-Reducing Bacterium Desulfovibrio indicus J2T.</title>
        <authorList>
            <person name="Cao J."/>
            <person name="Maignien L."/>
            <person name="Shao Z."/>
            <person name="Alain K."/>
            <person name="Jebbar M."/>
        </authorList>
    </citation>
    <scope>NUCLEOTIDE SEQUENCE [LARGE SCALE GENOMIC DNA]</scope>
    <source>
        <strain evidence="2 3">J2</strain>
    </source>
</reference>
<name>A0ABM5YYF4_9BACT</name>
<dbReference type="RefSeq" id="WP_066806061.1">
    <property type="nucleotide sequence ID" value="NZ_CP014206.1"/>
</dbReference>
<feature type="domain" description="KilA/APSES-type HTH DNA-binding" evidence="1">
    <location>
        <begin position="1"/>
        <end position="93"/>
    </location>
</feature>
<organism evidence="2 3">
    <name type="scientific">Pseudodesulfovibrio indicus</name>
    <dbReference type="NCBI Taxonomy" id="1716143"/>
    <lineage>
        <taxon>Bacteria</taxon>
        <taxon>Pseudomonadati</taxon>
        <taxon>Thermodesulfobacteriota</taxon>
        <taxon>Desulfovibrionia</taxon>
        <taxon>Desulfovibrionales</taxon>
        <taxon>Desulfovibrionaceae</taxon>
    </lineage>
</organism>
<dbReference type="InterPro" id="IPR018004">
    <property type="entry name" value="KilA/APSES_HTH"/>
</dbReference>
<protein>
    <recommendedName>
        <fullName evidence="1">KilA/APSES-type HTH DNA-binding domain-containing protein</fullName>
    </recommendedName>
</protein>
<gene>
    <name evidence="2" type="ORF">AWY79_15845</name>
</gene>
<accession>A0ABM5YYF4</accession>
<dbReference type="EMBL" id="CP014206">
    <property type="protein sequence ID" value="AMK12467.1"/>
    <property type="molecule type" value="Genomic_DNA"/>
</dbReference>
<evidence type="ECO:0000313" key="2">
    <source>
        <dbReference type="EMBL" id="AMK12467.1"/>
    </source>
</evidence>
<sequence>MGHDIRLHDDEMICLTDMWKATGSNAKKAPAQWLRTDNAKELMAGLSIKCAKMHVLEQRRGQHGGTWAHWQIALGVSFYELLFIGPSKQTISSASTLSNF</sequence>
<dbReference type="Proteomes" id="UP000055611">
    <property type="component" value="Chromosome"/>
</dbReference>
<dbReference type="Pfam" id="PF04383">
    <property type="entry name" value="KilA-N"/>
    <property type="match status" value="1"/>
</dbReference>
<dbReference type="SUPFAM" id="SSF54616">
    <property type="entry name" value="DNA-binding domain of Mlu1-box binding protein MBP1"/>
    <property type="match status" value="1"/>
</dbReference>
<dbReference type="SMART" id="SM01252">
    <property type="entry name" value="KilA-N"/>
    <property type="match status" value="1"/>
</dbReference>
<evidence type="ECO:0000259" key="1">
    <source>
        <dbReference type="SMART" id="SM01252"/>
    </source>
</evidence>
<keyword evidence="3" id="KW-1185">Reference proteome</keyword>
<dbReference type="InterPro" id="IPR036887">
    <property type="entry name" value="HTH_APSES_sf"/>
</dbReference>